<keyword evidence="5" id="KW-1185">Reference proteome</keyword>
<feature type="compositionally biased region" description="Low complexity" evidence="2">
    <location>
        <begin position="367"/>
        <end position="379"/>
    </location>
</feature>
<dbReference type="SUPFAM" id="SSF52151">
    <property type="entry name" value="FabD/lysophospholipase-like"/>
    <property type="match status" value="1"/>
</dbReference>
<dbReference type="InterPro" id="IPR050830">
    <property type="entry name" value="Fungal_FAS"/>
</dbReference>
<name>A0ABP3A9P8_MYCUL</name>
<dbReference type="InterPro" id="IPR001227">
    <property type="entry name" value="Ac_transferase_dom_sf"/>
</dbReference>
<dbReference type="Proteomes" id="UP000020681">
    <property type="component" value="Unassembled WGS sequence"/>
</dbReference>
<feature type="domain" description="Fatty acid synthase-like central AT" evidence="3">
    <location>
        <begin position="240"/>
        <end position="278"/>
    </location>
</feature>
<feature type="region of interest" description="Disordered" evidence="2">
    <location>
        <begin position="367"/>
        <end position="403"/>
    </location>
</feature>
<gene>
    <name evidence="4" type="ORF">I551_6204</name>
</gene>
<evidence type="ECO:0000259" key="3">
    <source>
        <dbReference type="Pfam" id="PF22690"/>
    </source>
</evidence>
<evidence type="ECO:0000256" key="1">
    <source>
        <dbReference type="ARBA" id="ARBA00022679"/>
    </source>
</evidence>
<organism evidence="4 5">
    <name type="scientific">Mycobacterium ulcerans str. Harvey</name>
    <dbReference type="NCBI Taxonomy" id="1299332"/>
    <lineage>
        <taxon>Bacteria</taxon>
        <taxon>Bacillati</taxon>
        <taxon>Actinomycetota</taxon>
        <taxon>Actinomycetes</taxon>
        <taxon>Mycobacteriales</taxon>
        <taxon>Mycobacteriaceae</taxon>
        <taxon>Mycobacterium</taxon>
        <taxon>Mycobacterium ulcerans group</taxon>
    </lineage>
</organism>
<evidence type="ECO:0000256" key="2">
    <source>
        <dbReference type="SAM" id="MobiDB-lite"/>
    </source>
</evidence>
<comment type="caution">
    <text evidence="4">The sequence shown here is derived from an EMBL/GenBank/DDBJ whole genome shotgun (WGS) entry which is preliminary data.</text>
</comment>
<dbReference type="InterPro" id="IPR055118">
    <property type="entry name" value="FAS-like_AT_central"/>
</dbReference>
<dbReference type="PANTHER" id="PTHR10982">
    <property type="entry name" value="MALONYL COA-ACYL CARRIER PROTEIN TRANSACYLASE"/>
    <property type="match status" value="1"/>
</dbReference>
<evidence type="ECO:0000313" key="5">
    <source>
        <dbReference type="Proteomes" id="UP000020681"/>
    </source>
</evidence>
<accession>A0ABP3A9P8</accession>
<dbReference type="PANTHER" id="PTHR10982:SF21">
    <property type="entry name" value="FATTY ACID SYNTHASE SUBUNIT BETA"/>
    <property type="match status" value="1"/>
</dbReference>
<evidence type="ECO:0000313" key="4">
    <source>
        <dbReference type="EMBL" id="EUA87351.1"/>
    </source>
</evidence>
<dbReference type="Pfam" id="PF22690">
    <property type="entry name" value="FAS_AT_central"/>
    <property type="match status" value="1"/>
</dbReference>
<dbReference type="InterPro" id="IPR016035">
    <property type="entry name" value="Acyl_Trfase/lysoPLipase"/>
</dbReference>
<dbReference type="EMBL" id="JAOL01000162">
    <property type="protein sequence ID" value="EUA87351.1"/>
    <property type="molecule type" value="Genomic_DNA"/>
</dbReference>
<reference evidence="4 5" key="1">
    <citation type="submission" date="2014-01" db="EMBL/GenBank/DDBJ databases">
        <authorList>
            <person name="Dobos K."/>
            <person name="Lenaerts A."/>
            <person name="Ordway D."/>
            <person name="DeGroote M.A."/>
            <person name="Parker T."/>
            <person name="Sizemore C."/>
            <person name="Tallon L.J."/>
            <person name="Sadzewicz L.K."/>
            <person name="Sengamalay N."/>
            <person name="Fraser C.M."/>
            <person name="Hine E."/>
            <person name="Shefchek K.A."/>
            <person name="Das S.P."/>
            <person name="Tettelin H."/>
        </authorList>
    </citation>
    <scope>NUCLEOTIDE SEQUENCE [LARGE SCALE GENOMIC DNA]</scope>
    <source>
        <strain evidence="4 5">Harvey</strain>
    </source>
</reference>
<dbReference type="Gene3D" id="3.40.366.10">
    <property type="entry name" value="Malonyl-Coenzyme A Acyl Carrier Protein, domain 2"/>
    <property type="match status" value="2"/>
</dbReference>
<keyword evidence="1" id="KW-0808">Transferase</keyword>
<proteinExistence type="predicted"/>
<sequence length="403" mass="43020">MTIHEHDRVSADRDETGPHSTHALVDRLTAGEPFAVAFGGQGSAWLETLEELVSAPGIESELAALVGEVELLLEPVSKELVVVRPIGFEPLQWVRALAAEDPVPSDKHLTSSAVSLPGVLLTQVAAVRALARQGMDLIATPPVVSVGHSQGVLAVEALNAGGARDVELLALAQLIGAAGTLVARRRGISVLGDRRRWFRSPTPTRAHPAAAGGLRPGRAHRASARAVHPQRSAFGRHHRHPEQLSRFELYCRQISEKEEAERKSKVRGGDVFAPVFDPVKVEVGFHTPRLADGIDIVGGWAEKVGLDVALARQLAEAILVDTVDWVSDINRVHEAGARWILDLGPGDILTRLTAPVIRARASASCPRQRAAASATSSPSEPRPRLPGPGRVMPRPLFVSPTAG</sequence>
<protein>
    <submittedName>
        <fullName evidence="4">FATTY ACID SYNTHASE FAS domain protein</fullName>
    </submittedName>
</protein>
<feature type="region of interest" description="Disordered" evidence="2">
    <location>
        <begin position="199"/>
        <end position="221"/>
    </location>
</feature>